<evidence type="ECO:0000259" key="8">
    <source>
        <dbReference type="Pfam" id="PF00501"/>
    </source>
</evidence>
<dbReference type="InterPro" id="IPR050237">
    <property type="entry name" value="ATP-dep_AMP-bd_enzyme"/>
</dbReference>
<dbReference type="PROSITE" id="PS00455">
    <property type="entry name" value="AMP_BINDING"/>
    <property type="match status" value="1"/>
</dbReference>
<evidence type="ECO:0000256" key="5">
    <source>
        <dbReference type="ARBA" id="ARBA00026121"/>
    </source>
</evidence>
<dbReference type="InterPro" id="IPR025110">
    <property type="entry name" value="AMP-bd_C"/>
</dbReference>
<keyword evidence="10" id="KW-0808">Transferase</keyword>
<dbReference type="PANTHER" id="PTHR43767">
    <property type="entry name" value="LONG-CHAIN-FATTY-ACID--COA LIGASE"/>
    <property type="match status" value="1"/>
</dbReference>
<proteinExistence type="predicted"/>
<feature type="domain" description="AMP-binding enzyme C-terminal" evidence="9">
    <location>
        <begin position="468"/>
        <end position="542"/>
    </location>
</feature>
<evidence type="ECO:0000259" key="9">
    <source>
        <dbReference type="Pfam" id="PF13193"/>
    </source>
</evidence>
<reference evidence="10 11" key="1">
    <citation type="submission" date="2014-08" db="EMBL/GenBank/DDBJ databases">
        <title>Complete genome sequence of Corynebacterium sphenisci CECT 5990(T) (=DSM 44792(T)), isolated from healthy wild penguins.</title>
        <authorList>
            <person name="Ruckert C."/>
            <person name="Albersmeier A."/>
            <person name="Winkler A."/>
            <person name="Kalinowski J."/>
        </authorList>
    </citation>
    <scope>NUCLEOTIDE SEQUENCE [LARGE SCALE GENOMIC DNA]</scope>
    <source>
        <strain evidence="10 11">DSM 44792</strain>
    </source>
</reference>
<evidence type="ECO:0000313" key="10">
    <source>
        <dbReference type="EMBL" id="APT89993.1"/>
    </source>
</evidence>
<evidence type="ECO:0000313" key="11">
    <source>
        <dbReference type="Proteomes" id="UP000185469"/>
    </source>
</evidence>
<evidence type="ECO:0000256" key="1">
    <source>
        <dbReference type="ARBA" id="ARBA00004170"/>
    </source>
</evidence>
<dbReference type="GO" id="GO:0016020">
    <property type="term" value="C:membrane"/>
    <property type="evidence" value="ECO:0007669"/>
    <property type="project" value="UniProtKB-SubCell"/>
</dbReference>
<sequence length="562" mass="58118">MSPHPLLDGPAYPEEFAARYRAAGYWTGDVFADFADRGAHVHGAAPAVSGVDHAGAPVTWSHAELAEAAAATGAGLARAGIGAGDAVIVQLPNIVEYVAVVLGLFRIGAIPVFALPAHRRSELTQFRRIARARGYVTAGRVAGCDHRGLADELIADARAAGAEAPVTVVVDADGGGHARLADLADLADPAARAAAAAAAGPPAPADPEDLALIQLSGGTTGTPKLIPRTHAAYHYSIRASAGICGCGPGTRMLAVLPAAHNFTMSSPGILGVLWAGGEVILAPTTSPRRCLELVERHRVTDVALVPPLAMAWIAALDGSGADVSSLRVIQVGGAKFTESAARRLTAAFGCRLQQVFGMAEGLVNYTRDTDPPELALTTQGRPISAADEIRILDEDGAEVAEGEPGRLTTRGPYTIRGYLGGADPGSFDEEGFYASGDVVRRLPGGHLVVEGRVKDQVNRGGEKFAAEEVENHLIAHPGILDAVVVAVPDPGLGEKSCAVLVADRELDPAEVRAFVRARGVAAYKVPDRVVQREALPTTGVGKISRRELRERLAAELGGAGAG</sequence>
<comment type="pathway">
    <text evidence="2">Lipid metabolism; fatty acid beta-oxidation.</text>
</comment>
<comment type="subcellular location">
    <subcellularLocation>
        <location evidence="1">Membrane</location>
        <topology evidence="1">Peripheral membrane protein</topology>
    </subcellularLocation>
</comment>
<dbReference type="InterPro" id="IPR045851">
    <property type="entry name" value="AMP-bd_C_sf"/>
</dbReference>
<dbReference type="RefSeq" id="WP_075691196.1">
    <property type="nucleotide sequence ID" value="NZ_CP009248.1"/>
</dbReference>
<keyword evidence="3" id="KW-0436">Ligase</keyword>
<dbReference type="Gene3D" id="3.30.300.30">
    <property type="match status" value="1"/>
</dbReference>
<dbReference type="InterPro" id="IPR020845">
    <property type="entry name" value="AMP-binding_CS"/>
</dbReference>
<organism evidence="10 11">
    <name type="scientific">Corynebacterium sphenisci DSM 44792</name>
    <dbReference type="NCBI Taxonomy" id="1437874"/>
    <lineage>
        <taxon>Bacteria</taxon>
        <taxon>Bacillati</taxon>
        <taxon>Actinomycetota</taxon>
        <taxon>Actinomycetes</taxon>
        <taxon>Mycobacteriales</taxon>
        <taxon>Corynebacteriaceae</taxon>
        <taxon>Corynebacterium</taxon>
    </lineage>
</organism>
<name>A0A1L7CVW7_9CORY</name>
<keyword evidence="4" id="KW-0472">Membrane</keyword>
<dbReference type="Proteomes" id="UP000185469">
    <property type="component" value="Chromosome"/>
</dbReference>
<accession>A0A1L7CVW7</accession>
<dbReference type="Gene3D" id="3.40.50.980">
    <property type="match status" value="2"/>
</dbReference>
<dbReference type="OrthoDB" id="9803968at2"/>
<dbReference type="KEGG" id="csph:CSPHI_01605"/>
<evidence type="ECO:0000256" key="4">
    <source>
        <dbReference type="ARBA" id="ARBA00023136"/>
    </source>
</evidence>
<dbReference type="InterPro" id="IPR000873">
    <property type="entry name" value="AMP-dep_synth/lig_dom"/>
</dbReference>
<evidence type="ECO:0000256" key="6">
    <source>
        <dbReference type="ARBA" id="ARBA00039545"/>
    </source>
</evidence>
<dbReference type="STRING" id="1437874.CSPHI_01605"/>
<dbReference type="EMBL" id="CP009248">
    <property type="protein sequence ID" value="APT89993.1"/>
    <property type="molecule type" value="Genomic_DNA"/>
</dbReference>
<dbReference type="Gene3D" id="2.30.38.10">
    <property type="entry name" value="Luciferase, Domain 3"/>
    <property type="match status" value="1"/>
</dbReference>
<keyword evidence="10" id="KW-0548">Nucleotidyltransferase</keyword>
<dbReference type="AlphaFoldDB" id="A0A1L7CVW7"/>
<protein>
    <recommendedName>
        <fullName evidence="6">Long-chain-fatty-acid--CoA ligase</fullName>
        <ecNumber evidence="5">6.2.1.3</ecNumber>
    </recommendedName>
    <alternativeName>
        <fullName evidence="7">Long-chain acyl-CoA synthetase</fullName>
    </alternativeName>
</protein>
<dbReference type="Pfam" id="PF13193">
    <property type="entry name" value="AMP-binding_C"/>
    <property type="match status" value="1"/>
</dbReference>
<gene>
    <name evidence="10" type="primary">entE</name>
    <name evidence="10" type="ORF">CSPHI_01605</name>
</gene>
<evidence type="ECO:0000256" key="7">
    <source>
        <dbReference type="ARBA" id="ARBA00042773"/>
    </source>
</evidence>
<keyword evidence="11" id="KW-1185">Reference proteome</keyword>
<dbReference type="GO" id="GO:0016779">
    <property type="term" value="F:nucleotidyltransferase activity"/>
    <property type="evidence" value="ECO:0007669"/>
    <property type="project" value="UniProtKB-KW"/>
</dbReference>
<feature type="domain" description="AMP-dependent synthetase/ligase" evidence="8">
    <location>
        <begin position="38"/>
        <end position="419"/>
    </location>
</feature>
<dbReference type="EC" id="6.2.1.3" evidence="5"/>
<evidence type="ECO:0000256" key="2">
    <source>
        <dbReference type="ARBA" id="ARBA00005005"/>
    </source>
</evidence>
<dbReference type="Pfam" id="PF00501">
    <property type="entry name" value="AMP-binding"/>
    <property type="match status" value="1"/>
</dbReference>
<dbReference type="GO" id="GO:0004467">
    <property type="term" value="F:long-chain fatty acid-CoA ligase activity"/>
    <property type="evidence" value="ECO:0007669"/>
    <property type="project" value="UniProtKB-EC"/>
</dbReference>
<dbReference type="PANTHER" id="PTHR43767:SF8">
    <property type="entry name" value="LONG-CHAIN-FATTY-ACID--COA LIGASE"/>
    <property type="match status" value="1"/>
</dbReference>
<evidence type="ECO:0000256" key="3">
    <source>
        <dbReference type="ARBA" id="ARBA00022598"/>
    </source>
</evidence>
<dbReference type="SUPFAM" id="SSF56801">
    <property type="entry name" value="Acetyl-CoA synthetase-like"/>
    <property type="match status" value="1"/>
</dbReference>